<evidence type="ECO:0000256" key="1">
    <source>
        <dbReference type="SAM" id="SignalP"/>
    </source>
</evidence>
<dbReference type="RefSeq" id="WP_289411396.1">
    <property type="nucleotide sequence ID" value="NZ_JAUCDY010000013.1"/>
</dbReference>
<comment type="caution">
    <text evidence="2">The sequence shown here is derived from an EMBL/GenBank/DDBJ whole genome shotgun (WGS) entry which is preliminary data.</text>
</comment>
<gene>
    <name evidence="2" type="ORF">QEZ41_10165</name>
</gene>
<keyword evidence="1" id="KW-0732">Signal</keyword>
<name>A0ABT7SR26_9GAMM</name>
<feature type="signal peptide" evidence="1">
    <location>
        <begin position="1"/>
        <end position="21"/>
    </location>
</feature>
<organism evidence="2 3">
    <name type="scientific">Thiopseudomonas acetoxidans</name>
    <dbReference type="NCBI Taxonomy" id="3041622"/>
    <lineage>
        <taxon>Bacteria</taxon>
        <taxon>Pseudomonadati</taxon>
        <taxon>Pseudomonadota</taxon>
        <taxon>Gammaproteobacteria</taxon>
        <taxon>Pseudomonadales</taxon>
        <taxon>Pseudomonadaceae</taxon>
        <taxon>Thiopseudomonas</taxon>
    </lineage>
</organism>
<feature type="chain" id="PRO_5045923505" evidence="1">
    <location>
        <begin position="22"/>
        <end position="98"/>
    </location>
</feature>
<sequence length="98" mass="11112">MRTLFLALTVALASYSVHSQADTLRIPINQQGSQVDSNLPIFGESQQRVLSVHGQPVKRHPSIGQPPITRWDYEDFSVYFEYTTVINSVKHHKPKVAH</sequence>
<evidence type="ECO:0000313" key="2">
    <source>
        <dbReference type="EMBL" id="MDM7858630.1"/>
    </source>
</evidence>
<protein>
    <submittedName>
        <fullName evidence="2">Phosphodiesterase</fullName>
    </submittedName>
</protein>
<evidence type="ECO:0000313" key="3">
    <source>
        <dbReference type="Proteomes" id="UP001241056"/>
    </source>
</evidence>
<keyword evidence="3" id="KW-1185">Reference proteome</keyword>
<proteinExistence type="predicted"/>
<dbReference type="EMBL" id="JAUCDY010000013">
    <property type="protein sequence ID" value="MDM7858630.1"/>
    <property type="molecule type" value="Genomic_DNA"/>
</dbReference>
<dbReference type="Proteomes" id="UP001241056">
    <property type="component" value="Unassembled WGS sequence"/>
</dbReference>
<accession>A0ABT7SR26</accession>
<reference evidence="2 3" key="1">
    <citation type="submission" date="2023-06" db="EMBL/GenBank/DDBJ databases">
        <title>Thiopseudomonas sp. CY1220 draft genome sequence.</title>
        <authorList>
            <person name="Zhao G."/>
            <person name="An M."/>
        </authorList>
    </citation>
    <scope>NUCLEOTIDE SEQUENCE [LARGE SCALE GENOMIC DNA]</scope>
    <source>
        <strain evidence="2 3">CY1220</strain>
    </source>
</reference>